<evidence type="ECO:0000256" key="2">
    <source>
        <dbReference type="SAM" id="Phobius"/>
    </source>
</evidence>
<dbReference type="Proteomes" id="UP001165042">
    <property type="component" value="Unassembled WGS sequence"/>
</dbReference>
<sequence length="263" mass="26847">MGMDIDDELRRLFADERLDVPVRPGATDAVVTGAGRRRKRRIAVTAAGGALTLAVLVAGGVAFSGLTRTSSSPPGQEGMPTLSTTVSTTTTQVPTSAVVPGAGSASDAAGTTKPTSAGKLTTSVSKAPTVPELRPAGFGKVRIGMSVAEAEATGELVAVDLGSAECRAYTFKAYPDRDSLGVGISPVDGVVAIFPPKGARTPEGIGIGSTEAEMLAAYPAATTNLHGYRIVKLDGGKVYSFGFGQGKSVVEFSLYTDKQMCFG</sequence>
<keyword evidence="2" id="KW-0472">Membrane</keyword>
<accession>A0A9W6QKB8</accession>
<protein>
    <submittedName>
        <fullName evidence="3">Uncharacterized protein</fullName>
    </submittedName>
</protein>
<proteinExistence type="predicted"/>
<feature type="compositionally biased region" description="Low complexity" evidence="1">
    <location>
        <begin position="80"/>
        <end position="112"/>
    </location>
</feature>
<organism evidence="3 4">
    <name type="scientific">Actinokineospora globicatena</name>
    <dbReference type="NCBI Taxonomy" id="103729"/>
    <lineage>
        <taxon>Bacteria</taxon>
        <taxon>Bacillati</taxon>
        <taxon>Actinomycetota</taxon>
        <taxon>Actinomycetes</taxon>
        <taxon>Pseudonocardiales</taxon>
        <taxon>Pseudonocardiaceae</taxon>
        <taxon>Actinokineospora</taxon>
    </lineage>
</organism>
<keyword evidence="4" id="KW-1185">Reference proteome</keyword>
<reference evidence="3" key="1">
    <citation type="submission" date="2023-02" db="EMBL/GenBank/DDBJ databases">
        <title>Actinokineospora globicatena NBRC 15670.</title>
        <authorList>
            <person name="Ichikawa N."/>
            <person name="Sato H."/>
            <person name="Tonouchi N."/>
        </authorList>
    </citation>
    <scope>NUCLEOTIDE SEQUENCE</scope>
    <source>
        <strain evidence="3">NBRC 15670</strain>
    </source>
</reference>
<name>A0A9W6QKB8_9PSEU</name>
<keyword evidence="2" id="KW-1133">Transmembrane helix</keyword>
<feature type="region of interest" description="Disordered" evidence="1">
    <location>
        <begin position="67"/>
        <end position="123"/>
    </location>
</feature>
<gene>
    <name evidence="3" type="ORF">Aglo03_28490</name>
</gene>
<feature type="compositionally biased region" description="Polar residues" evidence="1">
    <location>
        <begin position="113"/>
        <end position="123"/>
    </location>
</feature>
<comment type="caution">
    <text evidence="3">The sequence shown here is derived from an EMBL/GenBank/DDBJ whole genome shotgun (WGS) entry which is preliminary data.</text>
</comment>
<feature type="transmembrane region" description="Helical" evidence="2">
    <location>
        <begin position="42"/>
        <end position="66"/>
    </location>
</feature>
<evidence type="ECO:0000313" key="4">
    <source>
        <dbReference type="Proteomes" id="UP001165042"/>
    </source>
</evidence>
<dbReference type="EMBL" id="BSSD01000004">
    <property type="protein sequence ID" value="GLW92033.1"/>
    <property type="molecule type" value="Genomic_DNA"/>
</dbReference>
<evidence type="ECO:0000313" key="3">
    <source>
        <dbReference type="EMBL" id="GLW92033.1"/>
    </source>
</evidence>
<dbReference type="AlphaFoldDB" id="A0A9W6QKB8"/>
<keyword evidence="2" id="KW-0812">Transmembrane</keyword>
<evidence type="ECO:0000256" key="1">
    <source>
        <dbReference type="SAM" id="MobiDB-lite"/>
    </source>
</evidence>